<comment type="subcellular location">
    <subcellularLocation>
        <location evidence="1">Cell membrane</location>
        <topology evidence="1">Multi-pass membrane protein</topology>
    </subcellularLocation>
</comment>
<feature type="transmembrane region" description="Helical" evidence="9">
    <location>
        <begin position="38"/>
        <end position="56"/>
    </location>
</feature>
<keyword evidence="3" id="KW-1003">Cell membrane</keyword>
<dbReference type="AlphaFoldDB" id="A0A366H4U7"/>
<keyword evidence="11" id="KW-1185">Reference proteome</keyword>
<feature type="transmembrane region" description="Helical" evidence="9">
    <location>
        <begin position="92"/>
        <end position="111"/>
    </location>
</feature>
<feature type="transmembrane region" description="Helical" evidence="9">
    <location>
        <begin position="141"/>
        <end position="161"/>
    </location>
</feature>
<evidence type="ECO:0000256" key="3">
    <source>
        <dbReference type="ARBA" id="ARBA00022475"/>
    </source>
</evidence>
<name>A0A366H4U7_9BURK</name>
<dbReference type="RefSeq" id="WP_113934629.1">
    <property type="nucleotide sequence ID" value="NZ_JACCEU010000010.1"/>
</dbReference>
<dbReference type="InterPro" id="IPR001851">
    <property type="entry name" value="ABC_transp_permease"/>
</dbReference>
<keyword evidence="5" id="KW-0029">Amino-acid transport</keyword>
<accession>A0A366H4U7</accession>
<feature type="transmembrane region" description="Helical" evidence="9">
    <location>
        <begin position="62"/>
        <end position="80"/>
    </location>
</feature>
<evidence type="ECO:0000256" key="2">
    <source>
        <dbReference type="ARBA" id="ARBA00022448"/>
    </source>
</evidence>
<protein>
    <submittedName>
        <fullName evidence="10">Amino acid/amide ABC transporter membrane protein 1 (HAAT family)</fullName>
    </submittedName>
</protein>
<dbReference type="EMBL" id="QNRQ01000013">
    <property type="protein sequence ID" value="RBP36185.1"/>
    <property type="molecule type" value="Genomic_DNA"/>
</dbReference>
<dbReference type="InterPro" id="IPR052157">
    <property type="entry name" value="BCAA_transport_permease"/>
</dbReference>
<dbReference type="OrthoDB" id="9807115at2"/>
<keyword evidence="2" id="KW-0813">Transport</keyword>
<evidence type="ECO:0000313" key="10">
    <source>
        <dbReference type="EMBL" id="RBP36185.1"/>
    </source>
</evidence>
<evidence type="ECO:0000256" key="5">
    <source>
        <dbReference type="ARBA" id="ARBA00022970"/>
    </source>
</evidence>
<feature type="transmembrane region" description="Helical" evidence="9">
    <location>
        <begin position="223"/>
        <end position="248"/>
    </location>
</feature>
<organism evidence="10 11">
    <name type="scientific">Eoetvoesiella caeni</name>
    <dbReference type="NCBI Taxonomy" id="645616"/>
    <lineage>
        <taxon>Bacteria</taxon>
        <taxon>Pseudomonadati</taxon>
        <taxon>Pseudomonadota</taxon>
        <taxon>Betaproteobacteria</taxon>
        <taxon>Burkholderiales</taxon>
        <taxon>Alcaligenaceae</taxon>
        <taxon>Eoetvoesiella</taxon>
    </lineage>
</organism>
<evidence type="ECO:0000256" key="1">
    <source>
        <dbReference type="ARBA" id="ARBA00004651"/>
    </source>
</evidence>
<comment type="caution">
    <text evidence="10">The sequence shown here is derived from an EMBL/GenBank/DDBJ whole genome shotgun (WGS) entry which is preliminary data.</text>
</comment>
<evidence type="ECO:0000256" key="6">
    <source>
        <dbReference type="ARBA" id="ARBA00022989"/>
    </source>
</evidence>
<keyword evidence="6 9" id="KW-1133">Transmembrane helix</keyword>
<evidence type="ECO:0000256" key="9">
    <source>
        <dbReference type="SAM" id="Phobius"/>
    </source>
</evidence>
<keyword evidence="7 9" id="KW-0472">Membrane</keyword>
<feature type="transmembrane region" description="Helical" evidence="9">
    <location>
        <begin position="190"/>
        <end position="211"/>
    </location>
</feature>
<sequence length="288" mass="30230">MLEWANTLLQGILTGGVYALFAIGLSLAYGVMKLVNIAHGDFIALAAYIALLAMSGTGLNPFIILPFVVVVMFGLGYLLQRTTLNRALGHDILPPLLITFGMSVIIQNGLLELFSADAKVLPIGDLATASLNVADEITLGVFPLITFITAIAITAGLSQLFKKTTLGIALRATSDDQGTARLMGIKDLHIYGLAMGIAFAVMAVGGVFMGMKNSFTPDVGPQFLIYAFESVVIGGMGSIWGTFAGALLLGVAQGLGYMIGPGWGLLTGHLVFLAVLLFKPNGLFSRTS</sequence>
<evidence type="ECO:0000313" key="11">
    <source>
        <dbReference type="Proteomes" id="UP000253628"/>
    </source>
</evidence>
<dbReference type="GO" id="GO:0022857">
    <property type="term" value="F:transmembrane transporter activity"/>
    <property type="evidence" value="ECO:0007669"/>
    <property type="project" value="InterPro"/>
</dbReference>
<feature type="transmembrane region" description="Helical" evidence="9">
    <location>
        <begin position="255"/>
        <end position="278"/>
    </location>
</feature>
<gene>
    <name evidence="10" type="ORF">DFR37_11316</name>
</gene>
<evidence type="ECO:0000256" key="7">
    <source>
        <dbReference type="ARBA" id="ARBA00023136"/>
    </source>
</evidence>
<dbReference type="PANTHER" id="PTHR11795">
    <property type="entry name" value="BRANCHED-CHAIN AMINO ACID TRANSPORT SYSTEM PERMEASE PROTEIN LIVH"/>
    <property type="match status" value="1"/>
</dbReference>
<dbReference type="Pfam" id="PF02653">
    <property type="entry name" value="BPD_transp_2"/>
    <property type="match status" value="1"/>
</dbReference>
<evidence type="ECO:0000256" key="4">
    <source>
        <dbReference type="ARBA" id="ARBA00022692"/>
    </source>
</evidence>
<proteinExistence type="inferred from homology"/>
<evidence type="ECO:0000256" key="8">
    <source>
        <dbReference type="ARBA" id="ARBA00037998"/>
    </source>
</evidence>
<dbReference type="CDD" id="cd06582">
    <property type="entry name" value="TM_PBP1_LivH_like"/>
    <property type="match status" value="1"/>
</dbReference>
<dbReference type="Proteomes" id="UP000253628">
    <property type="component" value="Unassembled WGS sequence"/>
</dbReference>
<dbReference type="GO" id="GO:0005886">
    <property type="term" value="C:plasma membrane"/>
    <property type="evidence" value="ECO:0007669"/>
    <property type="project" value="UniProtKB-SubCell"/>
</dbReference>
<comment type="similarity">
    <text evidence="8">Belongs to the binding-protein-dependent transport system permease family. LivHM subfamily.</text>
</comment>
<dbReference type="PANTHER" id="PTHR11795:SF445">
    <property type="entry name" value="AMINO ACID ABC TRANSPORTER PERMEASE PROTEIN"/>
    <property type="match status" value="1"/>
</dbReference>
<keyword evidence="4 9" id="KW-0812">Transmembrane</keyword>
<feature type="transmembrane region" description="Helical" evidence="9">
    <location>
        <begin position="12"/>
        <end position="31"/>
    </location>
</feature>
<dbReference type="GO" id="GO:0006865">
    <property type="term" value="P:amino acid transport"/>
    <property type="evidence" value="ECO:0007669"/>
    <property type="project" value="UniProtKB-KW"/>
</dbReference>
<reference evidence="10 11" key="1">
    <citation type="submission" date="2018-06" db="EMBL/GenBank/DDBJ databases">
        <title>Genomic Encyclopedia of Type Strains, Phase IV (KMG-IV): sequencing the most valuable type-strain genomes for metagenomic binning, comparative biology and taxonomic classification.</title>
        <authorList>
            <person name="Goeker M."/>
        </authorList>
    </citation>
    <scope>NUCLEOTIDE SEQUENCE [LARGE SCALE GENOMIC DNA]</scope>
    <source>
        <strain evidence="10 11">DSM 25520</strain>
    </source>
</reference>